<dbReference type="AlphaFoldDB" id="A0A0F9RML2"/>
<evidence type="ECO:0000313" key="1">
    <source>
        <dbReference type="EMBL" id="KKN18538.1"/>
    </source>
</evidence>
<dbReference type="EMBL" id="LAZR01003418">
    <property type="protein sequence ID" value="KKN18538.1"/>
    <property type="molecule type" value="Genomic_DNA"/>
</dbReference>
<proteinExistence type="predicted"/>
<comment type="caution">
    <text evidence="1">The sequence shown here is derived from an EMBL/GenBank/DDBJ whole genome shotgun (WGS) entry which is preliminary data.</text>
</comment>
<name>A0A0F9RML2_9ZZZZ</name>
<reference evidence="1" key="1">
    <citation type="journal article" date="2015" name="Nature">
        <title>Complex archaea that bridge the gap between prokaryotes and eukaryotes.</title>
        <authorList>
            <person name="Spang A."/>
            <person name="Saw J.H."/>
            <person name="Jorgensen S.L."/>
            <person name="Zaremba-Niedzwiedzka K."/>
            <person name="Martijn J."/>
            <person name="Lind A.E."/>
            <person name="van Eijk R."/>
            <person name="Schleper C."/>
            <person name="Guy L."/>
            <person name="Ettema T.J."/>
        </authorList>
    </citation>
    <scope>NUCLEOTIDE SEQUENCE</scope>
</reference>
<protein>
    <submittedName>
        <fullName evidence="1">Uncharacterized protein</fullName>
    </submittedName>
</protein>
<organism evidence="1">
    <name type="scientific">marine sediment metagenome</name>
    <dbReference type="NCBI Taxonomy" id="412755"/>
    <lineage>
        <taxon>unclassified sequences</taxon>
        <taxon>metagenomes</taxon>
        <taxon>ecological metagenomes</taxon>
    </lineage>
</organism>
<gene>
    <name evidence="1" type="ORF">LCGC14_0954870</name>
</gene>
<accession>A0A0F9RML2</accession>
<sequence length="88" mass="10292">MASYFCRRIFQQPNAFQIAYYKNEYPDDDMLFIEETLFLTYSGHFFLLLSGGPMTKHAVLEDHHITGSTKVQTISKSQAQDWLNEHDL</sequence>